<accession>A0AAW9RVK3</accession>
<evidence type="ECO:0000313" key="1">
    <source>
        <dbReference type="EMBL" id="MEN7548819.1"/>
    </source>
</evidence>
<keyword evidence="2" id="KW-1185">Reference proteome</keyword>
<dbReference type="RefSeq" id="WP_346821595.1">
    <property type="nucleotide sequence ID" value="NZ_JBDKWZ010000006.1"/>
</dbReference>
<dbReference type="Proteomes" id="UP001403385">
    <property type="component" value="Unassembled WGS sequence"/>
</dbReference>
<dbReference type="SUPFAM" id="SSF102198">
    <property type="entry name" value="Putative cyclase"/>
    <property type="match status" value="1"/>
</dbReference>
<sequence length="56" mass="6244">MNVELLTISLHHSFKKNENLAHFDQIPAMGFEVIVLSVKIQEGNGAPLRIVAVMNE</sequence>
<dbReference type="GO" id="GO:0019441">
    <property type="term" value="P:L-tryptophan catabolic process to kynurenine"/>
    <property type="evidence" value="ECO:0007669"/>
    <property type="project" value="InterPro"/>
</dbReference>
<dbReference type="GO" id="GO:0004061">
    <property type="term" value="F:arylformamidase activity"/>
    <property type="evidence" value="ECO:0007669"/>
    <property type="project" value="InterPro"/>
</dbReference>
<proteinExistence type="predicted"/>
<comment type="caution">
    <text evidence="1">The sequence shown here is derived from an EMBL/GenBank/DDBJ whole genome shotgun (WGS) entry which is preliminary data.</text>
</comment>
<reference evidence="1 2" key="1">
    <citation type="submission" date="2024-04" db="EMBL/GenBank/DDBJ databases">
        <title>Novel genus in family Flammeovirgaceae.</title>
        <authorList>
            <person name="Nguyen T.H."/>
            <person name="Vuong T.Q."/>
            <person name="Le H."/>
            <person name="Kim S.-G."/>
        </authorList>
    </citation>
    <scope>NUCLEOTIDE SEQUENCE [LARGE SCALE GENOMIC DNA]</scope>
    <source>
        <strain evidence="1 2">JCM 23209</strain>
    </source>
</reference>
<dbReference type="EMBL" id="JBDKWZ010000006">
    <property type="protein sequence ID" value="MEN7548819.1"/>
    <property type="molecule type" value="Genomic_DNA"/>
</dbReference>
<evidence type="ECO:0000313" key="2">
    <source>
        <dbReference type="Proteomes" id="UP001403385"/>
    </source>
</evidence>
<dbReference type="Gene3D" id="3.50.30.50">
    <property type="entry name" value="Putative cyclase"/>
    <property type="match status" value="1"/>
</dbReference>
<dbReference type="AlphaFoldDB" id="A0AAW9RVK3"/>
<dbReference type="InterPro" id="IPR037175">
    <property type="entry name" value="KFase_sf"/>
</dbReference>
<gene>
    <name evidence="1" type="ORF">AAG747_12935</name>
</gene>
<protein>
    <submittedName>
        <fullName evidence="1">Uncharacterized protein</fullName>
    </submittedName>
</protein>
<name>A0AAW9RVK3_9BACT</name>
<organism evidence="1 2">
    <name type="scientific">Rapidithrix thailandica</name>
    <dbReference type="NCBI Taxonomy" id="413964"/>
    <lineage>
        <taxon>Bacteria</taxon>
        <taxon>Pseudomonadati</taxon>
        <taxon>Bacteroidota</taxon>
        <taxon>Cytophagia</taxon>
        <taxon>Cytophagales</taxon>
        <taxon>Flammeovirgaceae</taxon>
        <taxon>Rapidithrix</taxon>
    </lineage>
</organism>